<dbReference type="AlphaFoldDB" id="A0A1F6GMM2"/>
<evidence type="ECO:0000313" key="3">
    <source>
        <dbReference type="EMBL" id="OGG99328.1"/>
    </source>
</evidence>
<feature type="domain" description="Gp5/Type VI secretion system Vgr protein OB-fold" evidence="2">
    <location>
        <begin position="13"/>
        <end position="89"/>
    </location>
</feature>
<sequence>MTIPPEKQFLGTYDGFVYAVNDPKGWGRVKVRVPGVLPEHKKAPWATVRRPPGMRFNEGAFLPLLVGDFVEVEFRGGGDSRFPHVVGSLTHAPSGLLDAPHDATGGPGSLDGLHNRPTQAEGYDPPQPTPYNTPALTLAGITFQITDGRLTLTHRKTGASWELSRGGNIDLQTSQNLFIRAGQKLTLRAGELVFALGEKLLLEAPELTYKAKTLTLDSAGGLSVKAKGLLGILGGTVQITSVGSLLIASQKTQEHKAVGSLKVNVTTDPTESALEFWKVACDAAGVPVASLGITTFGAIEAKNNLGSITLDATGLVEIKNSTQNLKSITGEVIALAESLANAALSMTVGTGVGPSSTPINSIDFAQVLLDATALRVKLALLLK</sequence>
<accession>A0A1F6GMM2</accession>
<dbReference type="SUPFAM" id="SSF69255">
    <property type="entry name" value="gp5 N-terminal domain-like"/>
    <property type="match status" value="1"/>
</dbReference>
<name>A0A1F6GMM2_9PROT</name>
<protein>
    <recommendedName>
        <fullName evidence="2">Gp5/Type VI secretion system Vgr protein OB-fold domain-containing protein</fullName>
    </recommendedName>
</protein>
<feature type="region of interest" description="Disordered" evidence="1">
    <location>
        <begin position="103"/>
        <end position="127"/>
    </location>
</feature>
<evidence type="ECO:0000313" key="4">
    <source>
        <dbReference type="Proteomes" id="UP000177583"/>
    </source>
</evidence>
<dbReference type="Proteomes" id="UP000177583">
    <property type="component" value="Unassembled WGS sequence"/>
</dbReference>
<organism evidence="3 4">
    <name type="scientific">Candidatus Lambdaproteobacteria bacterium RIFOXYD2_FULL_56_26</name>
    <dbReference type="NCBI Taxonomy" id="1817773"/>
    <lineage>
        <taxon>Bacteria</taxon>
        <taxon>Pseudomonadati</taxon>
        <taxon>Pseudomonadota</taxon>
        <taxon>Candidatus Lambdaproteobacteria</taxon>
    </lineage>
</organism>
<proteinExistence type="predicted"/>
<dbReference type="Pfam" id="PF04717">
    <property type="entry name" value="Phage_base_V"/>
    <property type="match status" value="1"/>
</dbReference>
<reference evidence="3 4" key="1">
    <citation type="journal article" date="2016" name="Nat. Commun.">
        <title>Thousands of microbial genomes shed light on interconnected biogeochemical processes in an aquifer system.</title>
        <authorList>
            <person name="Anantharaman K."/>
            <person name="Brown C.T."/>
            <person name="Hug L.A."/>
            <person name="Sharon I."/>
            <person name="Castelle C.J."/>
            <person name="Probst A.J."/>
            <person name="Thomas B.C."/>
            <person name="Singh A."/>
            <person name="Wilkins M.J."/>
            <person name="Karaoz U."/>
            <person name="Brodie E.L."/>
            <person name="Williams K.H."/>
            <person name="Hubbard S.S."/>
            <person name="Banfield J.F."/>
        </authorList>
    </citation>
    <scope>NUCLEOTIDE SEQUENCE [LARGE SCALE GENOMIC DNA]</scope>
</reference>
<evidence type="ECO:0000256" key="1">
    <source>
        <dbReference type="SAM" id="MobiDB-lite"/>
    </source>
</evidence>
<comment type="caution">
    <text evidence="3">The sequence shown here is derived from an EMBL/GenBank/DDBJ whole genome shotgun (WGS) entry which is preliminary data.</text>
</comment>
<gene>
    <name evidence="3" type="ORF">A2557_00875</name>
</gene>
<dbReference type="EMBL" id="MFNF01000058">
    <property type="protein sequence ID" value="OGG99328.1"/>
    <property type="molecule type" value="Genomic_DNA"/>
</dbReference>
<evidence type="ECO:0000259" key="2">
    <source>
        <dbReference type="Pfam" id="PF04717"/>
    </source>
</evidence>
<dbReference type="Gene3D" id="2.40.50.260">
    <property type="entry name" value="Nucleic acid-binding protein domain"/>
    <property type="match status" value="1"/>
</dbReference>
<dbReference type="InterPro" id="IPR006531">
    <property type="entry name" value="Gp5/Vgr_OB"/>
</dbReference>